<proteinExistence type="predicted"/>
<accession>A0AA37M9U0</accession>
<sequence length="75" mass="8168">MSAKSKKGKRQAFLVAVAQRREAARIYAVVAPSEAEALAALADHATENVRLQVVGGLSRDMVRRLKLKPGELRLV</sequence>
<name>A0AA37M9U0_9HYPH</name>
<evidence type="ECO:0000313" key="2">
    <source>
        <dbReference type="Proteomes" id="UP001055108"/>
    </source>
</evidence>
<dbReference type="Proteomes" id="UP001055108">
    <property type="component" value="Unassembled WGS sequence"/>
</dbReference>
<keyword evidence="2" id="KW-1185">Reference proteome</keyword>
<organism evidence="1 2">
    <name type="scientific">Methylobacterium gregans</name>
    <dbReference type="NCBI Taxonomy" id="374424"/>
    <lineage>
        <taxon>Bacteria</taxon>
        <taxon>Pseudomonadati</taxon>
        <taxon>Pseudomonadota</taxon>
        <taxon>Alphaproteobacteria</taxon>
        <taxon>Hyphomicrobiales</taxon>
        <taxon>Methylobacteriaceae</taxon>
        <taxon>Methylobacterium</taxon>
    </lineage>
</organism>
<reference evidence="1" key="1">
    <citation type="journal article" date="2016" name="Front. Microbiol.">
        <title>Genome Sequence of the Piezophilic, Mesophilic Sulfate-Reducing Bacterium Desulfovibrio indicus J2T.</title>
        <authorList>
            <person name="Cao J."/>
            <person name="Maignien L."/>
            <person name="Shao Z."/>
            <person name="Alain K."/>
            <person name="Jebbar M."/>
        </authorList>
    </citation>
    <scope>NUCLEOTIDE SEQUENCE</scope>
    <source>
        <strain evidence="1">NBRC 103626</strain>
    </source>
</reference>
<dbReference type="EMBL" id="BPQM01000024">
    <property type="protein sequence ID" value="GJD77850.1"/>
    <property type="molecule type" value="Genomic_DNA"/>
</dbReference>
<protein>
    <submittedName>
        <fullName evidence="1">Uncharacterized protein</fullName>
    </submittedName>
</protein>
<dbReference type="RefSeq" id="WP_238301584.1">
    <property type="nucleotide sequence ID" value="NZ_BPQM01000024.1"/>
</dbReference>
<dbReference type="AlphaFoldDB" id="A0AA37M9U0"/>
<reference evidence="1" key="2">
    <citation type="submission" date="2021-08" db="EMBL/GenBank/DDBJ databases">
        <authorList>
            <person name="Tani A."/>
            <person name="Ola A."/>
            <person name="Ogura Y."/>
            <person name="Katsura K."/>
            <person name="Hayashi T."/>
        </authorList>
    </citation>
    <scope>NUCLEOTIDE SEQUENCE</scope>
    <source>
        <strain evidence="1">NBRC 103626</strain>
    </source>
</reference>
<gene>
    <name evidence="1" type="ORF">NBEOAGPD_1061</name>
</gene>
<comment type="caution">
    <text evidence="1">The sequence shown here is derived from an EMBL/GenBank/DDBJ whole genome shotgun (WGS) entry which is preliminary data.</text>
</comment>
<evidence type="ECO:0000313" key="1">
    <source>
        <dbReference type="EMBL" id="GJD77850.1"/>
    </source>
</evidence>